<organism evidence="4">
    <name type="scientific">Legionella pneumophila</name>
    <dbReference type="NCBI Taxonomy" id="446"/>
    <lineage>
        <taxon>Bacteria</taxon>
        <taxon>Pseudomonadati</taxon>
        <taxon>Pseudomonadota</taxon>
        <taxon>Gammaproteobacteria</taxon>
        <taxon>Legionellales</taxon>
        <taxon>Legionellaceae</taxon>
        <taxon>Legionella</taxon>
    </lineage>
</organism>
<dbReference type="Gene3D" id="3.40.50.720">
    <property type="entry name" value="NAD(P)-binding Rossmann-like Domain"/>
    <property type="match status" value="1"/>
</dbReference>
<dbReference type="InterPro" id="IPR001509">
    <property type="entry name" value="Epimerase_deHydtase"/>
</dbReference>
<dbReference type="SUPFAM" id="SSF51735">
    <property type="entry name" value="NAD(P)-binding Rossmann-fold domains"/>
    <property type="match status" value="1"/>
</dbReference>
<gene>
    <name evidence="4" type="primary">galE</name>
</gene>
<reference evidence="4" key="1">
    <citation type="journal article" date="2015" name="Antonie Van Leeuwenhoek">
        <title>Structural comparison of O-antigen gene clusters of Legionella pneumophila and its application of a serogroup-specific multiplex PCR assay.</title>
        <authorList>
            <person name="Cao B."/>
            <person name="Tian Z."/>
            <person name="Wang S."/>
            <person name="Zhu Z."/>
            <person name="Sun Y."/>
            <person name="Feng L."/>
            <person name="Wang L."/>
        </authorList>
    </citation>
    <scope>NUCLEOTIDE SEQUENCE</scope>
    <source>
        <strain evidence="4">ATCC 33823</strain>
    </source>
</reference>
<evidence type="ECO:0000256" key="2">
    <source>
        <dbReference type="ARBA" id="ARBA00007637"/>
    </source>
</evidence>
<dbReference type="AlphaFoldDB" id="A0A0P0LDG2"/>
<dbReference type="InterPro" id="IPR036291">
    <property type="entry name" value="NAD(P)-bd_dom_sf"/>
</dbReference>
<comment type="similarity">
    <text evidence="2">Belongs to the NAD(P)-dependent epimerase/dehydratase family.</text>
</comment>
<sequence>MAKILITGATGFIGRSLVPALISEGHDVRCAVLQLDSTLQAEQIVINNLEVHTDWTDALRNVEIVIHLAARVHIMKEYATSCLDEYCKINSIATKNFAEQAAQNNVKRFIFLSTIKVHGEFSQNSLPFSEDCRTQPEDPYAKSKLYAEQFIQEICQNARMEFVILRPPLVYGPYVKANFLRILQLVDKKWPLPFGSIYNKRTFIYIDNLVSAISAVVTEPSAANQVYLVADDCSWSLTQLVQTLSRKMNTKLFLIPIPVQILIFLFKLCGLKNINTRLFSSLEVSNEKIKSQLGWTPPVSSIDGLEKTVKWYQNEYNT</sequence>
<dbReference type="EMBL" id="KR350686">
    <property type="protein sequence ID" value="ALK48469.1"/>
    <property type="molecule type" value="Genomic_DNA"/>
</dbReference>
<dbReference type="RefSeq" id="WP_027268525.1">
    <property type="nucleotide sequence ID" value="NZ_LAXX01000007.1"/>
</dbReference>
<dbReference type="PANTHER" id="PTHR43000">
    <property type="entry name" value="DTDP-D-GLUCOSE 4,6-DEHYDRATASE-RELATED"/>
    <property type="match status" value="1"/>
</dbReference>
<evidence type="ECO:0000313" key="4">
    <source>
        <dbReference type="EMBL" id="ALK48469.1"/>
    </source>
</evidence>
<evidence type="ECO:0000256" key="1">
    <source>
        <dbReference type="ARBA" id="ARBA00005125"/>
    </source>
</evidence>
<name>A0A0P0LDG2_LEGPN</name>
<feature type="domain" description="NAD-dependent epimerase/dehydratase" evidence="3">
    <location>
        <begin position="4"/>
        <end position="229"/>
    </location>
</feature>
<protein>
    <submittedName>
        <fullName evidence="4">GalE</fullName>
    </submittedName>
</protein>
<comment type="pathway">
    <text evidence="1">Bacterial outer membrane biogenesis; LPS O-antigen biosynthesis.</text>
</comment>
<accession>A0A0P0LDG2</accession>
<proteinExistence type="inferred from homology"/>
<evidence type="ECO:0000259" key="3">
    <source>
        <dbReference type="Pfam" id="PF01370"/>
    </source>
</evidence>
<dbReference type="Pfam" id="PF01370">
    <property type="entry name" value="Epimerase"/>
    <property type="match status" value="1"/>
</dbReference>